<comment type="caution">
    <text evidence="2">The sequence shown here is derived from an EMBL/GenBank/DDBJ whole genome shotgun (WGS) entry which is preliminary data.</text>
</comment>
<dbReference type="Proteomes" id="UP000176725">
    <property type="component" value="Unassembled WGS sequence"/>
</dbReference>
<organism evidence="2 3">
    <name type="scientific">Candidatus Woesebacteria bacterium RIFCSPLOWO2_01_FULL_39_25</name>
    <dbReference type="NCBI Taxonomy" id="1802521"/>
    <lineage>
        <taxon>Bacteria</taxon>
        <taxon>Candidatus Woeseibacteriota</taxon>
    </lineage>
</organism>
<evidence type="ECO:0000313" key="3">
    <source>
        <dbReference type="Proteomes" id="UP000176725"/>
    </source>
</evidence>
<dbReference type="Pfam" id="PF13456">
    <property type="entry name" value="RVT_3"/>
    <property type="match status" value="1"/>
</dbReference>
<dbReference type="EMBL" id="MGHH01000014">
    <property type="protein sequence ID" value="OGM63954.1"/>
    <property type="molecule type" value="Genomic_DNA"/>
</dbReference>
<dbReference type="STRING" id="1802521.A2893_00390"/>
<dbReference type="PANTHER" id="PTHR46387:SF2">
    <property type="entry name" value="RIBONUCLEASE HI"/>
    <property type="match status" value="1"/>
</dbReference>
<name>A0A1F8BIR2_9BACT</name>
<dbReference type="PROSITE" id="PS50879">
    <property type="entry name" value="RNASE_H_1"/>
    <property type="match status" value="1"/>
</dbReference>
<dbReference type="Gene3D" id="3.30.420.10">
    <property type="entry name" value="Ribonuclease H-like superfamily/Ribonuclease H"/>
    <property type="match status" value="1"/>
</dbReference>
<evidence type="ECO:0000259" key="1">
    <source>
        <dbReference type="PROSITE" id="PS50879"/>
    </source>
</evidence>
<dbReference type="InterPro" id="IPR036397">
    <property type="entry name" value="RNaseH_sf"/>
</dbReference>
<protein>
    <recommendedName>
        <fullName evidence="1">RNase H type-1 domain-containing protein</fullName>
    </recommendedName>
</protein>
<dbReference type="CDD" id="cd09279">
    <property type="entry name" value="RNase_HI_like"/>
    <property type="match status" value="1"/>
</dbReference>
<dbReference type="GO" id="GO:0004523">
    <property type="term" value="F:RNA-DNA hybrid ribonuclease activity"/>
    <property type="evidence" value="ECO:0007669"/>
    <property type="project" value="InterPro"/>
</dbReference>
<dbReference type="AlphaFoldDB" id="A0A1F8BIR2"/>
<evidence type="ECO:0000313" key="2">
    <source>
        <dbReference type="EMBL" id="OGM63954.1"/>
    </source>
</evidence>
<sequence length="141" mass="15805">MNNSVKIYTDGGARGNPGPAAAAFVVVADGKVIYKDSKFLGISTNNEAEYRALIIALEWLKNNKEKLKEKNVLFLLDSQLVVRQLTKLYKVKSENLKPLVKRVENLTSTLSEVELVYLSVGREENRLADKLVNLKLDENLV</sequence>
<dbReference type="GO" id="GO:0003676">
    <property type="term" value="F:nucleic acid binding"/>
    <property type="evidence" value="ECO:0007669"/>
    <property type="project" value="InterPro"/>
</dbReference>
<accession>A0A1F8BIR2</accession>
<dbReference type="PANTHER" id="PTHR46387">
    <property type="entry name" value="POLYNUCLEOTIDYL TRANSFERASE, RIBONUCLEASE H-LIKE SUPERFAMILY PROTEIN"/>
    <property type="match status" value="1"/>
</dbReference>
<dbReference type="InterPro" id="IPR012337">
    <property type="entry name" value="RNaseH-like_sf"/>
</dbReference>
<reference evidence="2 3" key="1">
    <citation type="journal article" date="2016" name="Nat. Commun.">
        <title>Thousands of microbial genomes shed light on interconnected biogeochemical processes in an aquifer system.</title>
        <authorList>
            <person name="Anantharaman K."/>
            <person name="Brown C.T."/>
            <person name="Hug L.A."/>
            <person name="Sharon I."/>
            <person name="Castelle C.J."/>
            <person name="Probst A.J."/>
            <person name="Thomas B.C."/>
            <person name="Singh A."/>
            <person name="Wilkins M.J."/>
            <person name="Karaoz U."/>
            <person name="Brodie E.L."/>
            <person name="Williams K.H."/>
            <person name="Hubbard S.S."/>
            <person name="Banfield J.F."/>
        </authorList>
    </citation>
    <scope>NUCLEOTIDE SEQUENCE [LARGE SCALE GENOMIC DNA]</scope>
</reference>
<dbReference type="InterPro" id="IPR002156">
    <property type="entry name" value="RNaseH_domain"/>
</dbReference>
<feature type="domain" description="RNase H type-1" evidence="1">
    <location>
        <begin position="1"/>
        <end position="137"/>
    </location>
</feature>
<gene>
    <name evidence="2" type="ORF">A2893_00390</name>
</gene>
<dbReference type="SUPFAM" id="SSF53098">
    <property type="entry name" value="Ribonuclease H-like"/>
    <property type="match status" value="1"/>
</dbReference>
<proteinExistence type="predicted"/>